<dbReference type="GO" id="GO:0005524">
    <property type="term" value="F:ATP binding"/>
    <property type="evidence" value="ECO:0007669"/>
    <property type="project" value="UniProtKB-KW"/>
</dbReference>
<dbReference type="PANTHER" id="PTHR22931:SF9">
    <property type="entry name" value="PYRUVATE, PHOSPHATE DIKINASE 1, CHLOROPLASTIC"/>
    <property type="match status" value="1"/>
</dbReference>
<evidence type="ECO:0000256" key="1">
    <source>
        <dbReference type="ARBA" id="ARBA00001946"/>
    </source>
</evidence>
<dbReference type="Gene3D" id="3.30.1490.20">
    <property type="entry name" value="ATP-grasp fold, A domain"/>
    <property type="match status" value="1"/>
</dbReference>
<evidence type="ECO:0000256" key="7">
    <source>
        <dbReference type="ARBA" id="ARBA00022741"/>
    </source>
</evidence>
<dbReference type="InterPro" id="IPR008279">
    <property type="entry name" value="PEP-util_enz_mobile_dom"/>
</dbReference>
<dbReference type="Gene3D" id="1.20.80.30">
    <property type="match status" value="1"/>
</dbReference>
<dbReference type="Proteomes" id="UP000515928">
    <property type="component" value="Chromosome"/>
</dbReference>
<feature type="binding site" evidence="13">
    <location>
        <position position="612"/>
    </location>
    <ligand>
        <name>substrate</name>
    </ligand>
</feature>
<dbReference type="SUPFAM" id="SSF51621">
    <property type="entry name" value="Phosphoenolpyruvate/pyruvate domain"/>
    <property type="match status" value="1"/>
</dbReference>
<dbReference type="InterPro" id="IPR040442">
    <property type="entry name" value="Pyrv_kinase-like_dom_sf"/>
</dbReference>
<dbReference type="Pfam" id="PF01326">
    <property type="entry name" value="PPDK_N"/>
    <property type="match status" value="2"/>
</dbReference>
<feature type="active site" description="Tele-phosphohistidine intermediate" evidence="12">
    <location>
        <position position="451"/>
    </location>
</feature>
<dbReference type="Gene3D" id="3.30.470.20">
    <property type="entry name" value="ATP-grasp fold, B domain"/>
    <property type="match status" value="1"/>
</dbReference>
<feature type="binding site" evidence="13">
    <location>
        <position position="761"/>
    </location>
    <ligand>
        <name>substrate</name>
    </ligand>
</feature>
<evidence type="ECO:0000313" key="19">
    <source>
        <dbReference type="Proteomes" id="UP000515928"/>
    </source>
</evidence>
<evidence type="ECO:0000256" key="5">
    <source>
        <dbReference type="ARBA" id="ARBA00022679"/>
    </source>
</evidence>
<feature type="binding site" evidence="14">
    <location>
        <position position="764"/>
    </location>
    <ligand>
        <name>Mg(2+)</name>
        <dbReference type="ChEBI" id="CHEBI:18420"/>
    </ligand>
</feature>
<keyword evidence="18" id="KW-0670">Pyruvate</keyword>
<feature type="domain" description="PEP-utilising enzyme C-terminal" evidence="17">
    <location>
        <begin position="514"/>
        <end position="864"/>
    </location>
</feature>
<gene>
    <name evidence="18" type="ORF">H9L01_09125</name>
</gene>
<dbReference type="InterPro" id="IPR015813">
    <property type="entry name" value="Pyrv/PenolPyrv_kinase-like_dom"/>
</dbReference>
<evidence type="ECO:0000256" key="4">
    <source>
        <dbReference type="ARBA" id="ARBA00020138"/>
    </source>
</evidence>
<evidence type="ECO:0000256" key="3">
    <source>
        <dbReference type="ARBA" id="ARBA00011994"/>
    </source>
</evidence>
<comment type="cofactor">
    <cofactor evidence="1 14">
        <name>Mg(2+)</name>
        <dbReference type="ChEBI" id="CHEBI:18420"/>
    </cofactor>
</comment>
<keyword evidence="9" id="KW-0067">ATP-binding</keyword>
<keyword evidence="19" id="KW-1185">Reference proteome</keyword>
<name>A0A7G9RY44_9FIRM</name>
<evidence type="ECO:0000259" key="17">
    <source>
        <dbReference type="Pfam" id="PF02896"/>
    </source>
</evidence>
<feature type="domain" description="Pyruvate phosphate dikinase AMP/ATP-binding" evidence="16">
    <location>
        <begin position="55"/>
        <end position="286"/>
    </location>
</feature>
<dbReference type="GO" id="GO:0050242">
    <property type="term" value="F:pyruvate, phosphate dikinase activity"/>
    <property type="evidence" value="ECO:0007669"/>
    <property type="project" value="UniProtKB-EC"/>
</dbReference>
<dbReference type="GO" id="GO:0046872">
    <property type="term" value="F:metal ion binding"/>
    <property type="evidence" value="ECO:0007669"/>
    <property type="project" value="UniProtKB-KW"/>
</dbReference>
<dbReference type="NCBIfam" id="TIGR01828">
    <property type="entry name" value="pyru_phos_dikin"/>
    <property type="match status" value="1"/>
</dbReference>
<dbReference type="InterPro" id="IPR000121">
    <property type="entry name" value="PEP_util_C"/>
</dbReference>
<keyword evidence="8 18" id="KW-0418">Kinase</keyword>
<keyword evidence="10 14" id="KW-0460">Magnesium</keyword>
<evidence type="ECO:0000256" key="10">
    <source>
        <dbReference type="ARBA" id="ARBA00022842"/>
    </source>
</evidence>
<feature type="binding site" evidence="13">
    <location>
        <position position="762"/>
    </location>
    <ligand>
        <name>substrate</name>
    </ligand>
</feature>
<dbReference type="GO" id="GO:0016301">
    <property type="term" value="F:kinase activity"/>
    <property type="evidence" value="ECO:0007669"/>
    <property type="project" value="UniProtKB-KW"/>
</dbReference>
<dbReference type="Pfam" id="PF02896">
    <property type="entry name" value="PEP-utilizers_C"/>
    <property type="match status" value="1"/>
</dbReference>
<dbReference type="SUPFAM" id="SSF56059">
    <property type="entry name" value="Glutathione synthetase ATP-binding domain-like"/>
    <property type="match status" value="1"/>
</dbReference>
<dbReference type="InterPro" id="IPR013815">
    <property type="entry name" value="ATP_grasp_subdomain_1"/>
</dbReference>
<dbReference type="InterPro" id="IPR010121">
    <property type="entry name" value="Pyruvate_phosphate_dikinase"/>
</dbReference>
<evidence type="ECO:0000256" key="12">
    <source>
        <dbReference type="PIRSR" id="PIRSR000853-1"/>
    </source>
</evidence>
<dbReference type="PROSITE" id="PS00370">
    <property type="entry name" value="PEP_ENZYMES_PHOS_SITE"/>
    <property type="match status" value="1"/>
</dbReference>
<feature type="binding site" evidence="13">
    <location>
        <position position="764"/>
    </location>
    <ligand>
        <name>substrate</name>
    </ligand>
</feature>
<sequence length="865" mass="96706">MQFVYMFSEGNAAMRDVLGGKGANLAEMTQLGFPVPQGFTVSTAACNDYYKENKVISKSIQKEIFEKLARLEAVSNKQFGGTHNPLLVSVRSGARASMPGMMDTVLNLGLTDDVVEVMAQDDARTAFDSYRRLIQMYADVVKEIDKKYFDQELEFVLKETGIDSDHDLDLDALKGLVRRYKVIYEYHANEPFPQDPRVQLMEAIEAVFRSWNNPRAIYYRKMHDIPESWGTAVNIQEMVFGNKGEGCATGVAFSRNPASGEKMLYGEFLFNAQGEDVVAGTHTPLTIDQLEKTMPEAYQEFYDLSQKLEHHYRDMQDMEFTIEKGKLFMLQTRNGKRTAQAAVQIAYDMVEEGIITKQEAINQLDTQILEGLLHPQFDEKALSVADMIAKGLPASPGAASGAIVFDATTALKYFEKGTPCILVRLETSPEDIEGMHVSSGILTSRGGMTSHAAVVARGMGKSCIVGCSEVAVKENKTAIIKGKTYREGDLISIDGSTGFVYEGRIGTQPGLLSDEFKTLLTWADELATVKVYTNADTPKDAAKALEYGARGIGLIRTEHMFFEKNRIRAMREMILSQTTVQREKALEKLLPIQRQDFVDIFSVMKELPVTIRYLDPPLHEFMPTTTQEIEELASIMSMGVSDIKTVIRSLHEYNPMMGHRGCRLAISYPEIAMMQTRAIIEAALEVKKTEGYDVQPEIMIPLVGDVKEFNFLAMRIRELADKIINEHELSLNYRVGTMIELPRACVMADQIAKSVDFISFGTNDLTQMSFGFSRDDAGEFLRDYDRLGIITKDPFASLDTEGVGQLIELAYHKARSIKPDIKIGVCGEHGGDPRSIEFFKKLGFNYVSCSPFRVPIARICVAQTK</sequence>
<feature type="domain" description="PEP-utilising enzyme mobile" evidence="15">
    <location>
        <begin position="419"/>
        <end position="498"/>
    </location>
</feature>
<keyword evidence="6 14" id="KW-0479">Metal-binding</keyword>
<feature type="binding site" evidence="14">
    <location>
        <position position="740"/>
    </location>
    <ligand>
        <name>Mg(2+)</name>
        <dbReference type="ChEBI" id="CHEBI:18420"/>
    </ligand>
</feature>
<feature type="active site" description="Proton donor" evidence="12">
    <location>
        <position position="826"/>
    </location>
</feature>
<feature type="domain" description="Pyruvate phosphate dikinase AMP/ATP-binding" evidence="16">
    <location>
        <begin position="298"/>
        <end position="352"/>
    </location>
</feature>
<dbReference type="Gene3D" id="3.50.30.10">
    <property type="entry name" value="Phosphohistidine domain"/>
    <property type="match status" value="1"/>
</dbReference>
<evidence type="ECO:0000256" key="13">
    <source>
        <dbReference type="PIRSR" id="PIRSR000853-2"/>
    </source>
</evidence>
<feature type="binding site" evidence="13">
    <location>
        <position position="740"/>
    </location>
    <ligand>
        <name>substrate</name>
    </ligand>
</feature>
<dbReference type="KEGG" id="eio:H9L01_09125"/>
<dbReference type="InterPro" id="IPR036637">
    <property type="entry name" value="Phosphohistidine_dom_sf"/>
</dbReference>
<dbReference type="InterPro" id="IPR018274">
    <property type="entry name" value="PEP_util_AS"/>
</dbReference>
<dbReference type="EMBL" id="CP060715">
    <property type="protein sequence ID" value="QNN60519.1"/>
    <property type="molecule type" value="Genomic_DNA"/>
</dbReference>
<keyword evidence="7" id="KW-0547">Nucleotide-binding</keyword>
<dbReference type="PROSITE" id="PS00742">
    <property type="entry name" value="PEP_ENZYMES_2"/>
    <property type="match status" value="1"/>
</dbReference>
<dbReference type="RefSeq" id="WP_187533647.1">
    <property type="nucleotide sequence ID" value="NZ_CBCSHU010000010.1"/>
</dbReference>
<dbReference type="AlphaFoldDB" id="A0A7G9RY44"/>
<dbReference type="Pfam" id="PF00391">
    <property type="entry name" value="PEP-utilizers"/>
    <property type="match status" value="1"/>
</dbReference>
<comment type="similarity">
    <text evidence="2">Belongs to the PEP-utilizing enzyme family.</text>
</comment>
<feature type="binding site" evidence="13">
    <location>
        <position position="556"/>
    </location>
    <ligand>
        <name>substrate</name>
    </ligand>
</feature>
<dbReference type="Gene3D" id="3.20.20.60">
    <property type="entry name" value="Phosphoenolpyruvate-binding domains"/>
    <property type="match status" value="1"/>
</dbReference>
<proteinExistence type="inferred from homology"/>
<evidence type="ECO:0000259" key="15">
    <source>
        <dbReference type="Pfam" id="PF00391"/>
    </source>
</evidence>
<dbReference type="InterPro" id="IPR002192">
    <property type="entry name" value="PPDK_AMP/ATP-bd"/>
</dbReference>
<protein>
    <recommendedName>
        <fullName evidence="4">Pyruvate, phosphate dikinase</fullName>
        <ecNumber evidence="3">2.7.9.1</ecNumber>
    </recommendedName>
    <alternativeName>
        <fullName evidence="11">Pyruvate, orthophosphate dikinase</fullName>
    </alternativeName>
</protein>
<feature type="binding site" evidence="13">
    <location>
        <position position="763"/>
    </location>
    <ligand>
        <name>substrate</name>
    </ligand>
</feature>
<evidence type="ECO:0000313" key="18">
    <source>
        <dbReference type="EMBL" id="QNN60519.1"/>
    </source>
</evidence>
<accession>A0A7G9RY44</accession>
<reference evidence="18 19" key="1">
    <citation type="submission" date="2020-08" db="EMBL/GenBank/DDBJ databases">
        <title>Genome sequence of Erysipelothrix inopinata DSM 15511T.</title>
        <authorList>
            <person name="Hyun D.-W."/>
            <person name="Bae J.-W."/>
        </authorList>
    </citation>
    <scope>NUCLEOTIDE SEQUENCE [LARGE SCALE GENOMIC DNA]</scope>
    <source>
        <strain evidence="18 19">DSM 15511</strain>
    </source>
</reference>
<dbReference type="Gene3D" id="1.10.189.10">
    <property type="entry name" value="Pyruvate Phosphate Dikinase, domain 2"/>
    <property type="match status" value="1"/>
</dbReference>
<keyword evidence="5 18" id="KW-0808">Transferase</keyword>
<dbReference type="SUPFAM" id="SSF52009">
    <property type="entry name" value="Phosphohistidine domain"/>
    <property type="match status" value="1"/>
</dbReference>
<dbReference type="NCBIfam" id="NF004531">
    <property type="entry name" value="PRK05878.1"/>
    <property type="match status" value="1"/>
</dbReference>
<dbReference type="PIRSF" id="PIRSF000853">
    <property type="entry name" value="PPDK"/>
    <property type="match status" value="1"/>
</dbReference>
<evidence type="ECO:0000256" key="11">
    <source>
        <dbReference type="ARBA" id="ARBA00032883"/>
    </source>
</evidence>
<evidence type="ECO:0000256" key="8">
    <source>
        <dbReference type="ARBA" id="ARBA00022777"/>
    </source>
</evidence>
<dbReference type="EC" id="2.7.9.1" evidence="3"/>
<evidence type="ECO:0000259" key="16">
    <source>
        <dbReference type="Pfam" id="PF01326"/>
    </source>
</evidence>
<evidence type="ECO:0000256" key="2">
    <source>
        <dbReference type="ARBA" id="ARBA00007837"/>
    </source>
</evidence>
<evidence type="ECO:0000256" key="6">
    <source>
        <dbReference type="ARBA" id="ARBA00022723"/>
    </source>
</evidence>
<evidence type="ECO:0000256" key="9">
    <source>
        <dbReference type="ARBA" id="ARBA00022840"/>
    </source>
</evidence>
<organism evidence="18 19">
    <name type="scientific">Erysipelothrix inopinata</name>
    <dbReference type="NCBI Taxonomy" id="225084"/>
    <lineage>
        <taxon>Bacteria</taxon>
        <taxon>Bacillati</taxon>
        <taxon>Bacillota</taxon>
        <taxon>Erysipelotrichia</taxon>
        <taxon>Erysipelotrichales</taxon>
        <taxon>Erysipelotrichaceae</taxon>
        <taxon>Erysipelothrix</taxon>
    </lineage>
</organism>
<dbReference type="PANTHER" id="PTHR22931">
    <property type="entry name" value="PHOSPHOENOLPYRUVATE DIKINASE-RELATED"/>
    <property type="match status" value="1"/>
</dbReference>
<dbReference type="InterPro" id="IPR023151">
    <property type="entry name" value="PEP_util_CS"/>
</dbReference>
<evidence type="ECO:0000256" key="14">
    <source>
        <dbReference type="PIRSR" id="PIRSR000853-3"/>
    </source>
</evidence>